<reference evidence="3 4" key="1">
    <citation type="submission" date="2024-06" db="EMBL/GenBank/DDBJ databases">
        <title>The Natural Products Discovery Center: Release of the First 8490 Sequenced Strains for Exploring Actinobacteria Biosynthetic Diversity.</title>
        <authorList>
            <person name="Kalkreuter E."/>
            <person name="Kautsar S.A."/>
            <person name="Yang D."/>
            <person name="Bader C.D."/>
            <person name="Teijaro C.N."/>
            <person name="Fluegel L."/>
            <person name="Davis C.M."/>
            <person name="Simpson J.R."/>
            <person name="Lauterbach L."/>
            <person name="Steele A.D."/>
            <person name="Gui C."/>
            <person name="Meng S."/>
            <person name="Li G."/>
            <person name="Viehrig K."/>
            <person name="Ye F."/>
            <person name="Su P."/>
            <person name="Kiefer A.F."/>
            <person name="Nichols A."/>
            <person name="Cepeda A.J."/>
            <person name="Yan W."/>
            <person name="Fan B."/>
            <person name="Jiang Y."/>
            <person name="Adhikari A."/>
            <person name="Zheng C.-J."/>
            <person name="Schuster L."/>
            <person name="Cowan T.M."/>
            <person name="Smanski M.J."/>
            <person name="Chevrette M.G."/>
            <person name="De Carvalho L.P.S."/>
            <person name="Shen B."/>
        </authorList>
    </citation>
    <scope>NUCLEOTIDE SEQUENCE [LARGE SCALE GENOMIC DNA]</scope>
    <source>
        <strain evidence="3 4">NPDC045705</strain>
    </source>
</reference>
<feature type="compositionally biased region" description="Low complexity" evidence="1">
    <location>
        <begin position="34"/>
        <end position="49"/>
    </location>
</feature>
<comment type="caution">
    <text evidence="3">The sequence shown here is derived from an EMBL/GenBank/DDBJ whole genome shotgun (WGS) entry which is preliminary data.</text>
</comment>
<feature type="region of interest" description="Disordered" evidence="1">
    <location>
        <begin position="95"/>
        <end position="147"/>
    </location>
</feature>
<sequence length="257" mass="26606">MKNSRVGAAVAAALCALALTSCGTEAAGGGTSAGAGARSGAAQIAAPAPVATPTPTPTPTAPVGDPADDPRLTPEQQAAEFRLLELAVELAEPCVVDGPPPLPPEVAPGEPDGPPPAYGEKPPAGLPSERPSGPPLAEEEPPSEKPWDFERARQETELGDVEKCVAPLHGKRIAKALDGTADPDPASVEKVLRGLGYDIDYRLHGPQEANGKVEFTLDLRFMGGELCLTGRYDGTRTSFDPYGASTEVRCTDVKRRA</sequence>
<dbReference type="EMBL" id="JBEZAM010000003">
    <property type="protein sequence ID" value="MEU7292483.1"/>
    <property type="molecule type" value="Genomic_DNA"/>
</dbReference>
<feature type="region of interest" description="Disordered" evidence="1">
    <location>
        <begin position="25"/>
        <end position="80"/>
    </location>
</feature>
<evidence type="ECO:0000256" key="1">
    <source>
        <dbReference type="SAM" id="MobiDB-lite"/>
    </source>
</evidence>
<feature type="chain" id="PRO_5046514728" description="Lipoprotein" evidence="2">
    <location>
        <begin position="27"/>
        <end position="257"/>
    </location>
</feature>
<dbReference type="RefSeq" id="WP_359204598.1">
    <property type="nucleotide sequence ID" value="NZ_JBEZAM010000003.1"/>
</dbReference>
<dbReference type="PROSITE" id="PS51257">
    <property type="entry name" value="PROKAR_LIPOPROTEIN"/>
    <property type="match status" value="1"/>
</dbReference>
<protein>
    <recommendedName>
        <fullName evidence="5">Lipoprotein</fullName>
    </recommendedName>
</protein>
<evidence type="ECO:0000256" key="2">
    <source>
        <dbReference type="SAM" id="SignalP"/>
    </source>
</evidence>
<evidence type="ECO:0000313" key="4">
    <source>
        <dbReference type="Proteomes" id="UP001551210"/>
    </source>
</evidence>
<feature type="compositionally biased region" description="Pro residues" evidence="1">
    <location>
        <begin position="50"/>
        <end position="60"/>
    </location>
</feature>
<feature type="compositionally biased region" description="Pro residues" evidence="1">
    <location>
        <begin position="98"/>
        <end position="117"/>
    </location>
</feature>
<accession>A0ABV3CQI9</accession>
<organism evidence="3 4">
    <name type="scientific">Streptomyces exfoliatus</name>
    <name type="common">Streptomyces hydrogenans</name>
    <dbReference type="NCBI Taxonomy" id="1905"/>
    <lineage>
        <taxon>Bacteria</taxon>
        <taxon>Bacillati</taxon>
        <taxon>Actinomycetota</taxon>
        <taxon>Actinomycetes</taxon>
        <taxon>Kitasatosporales</taxon>
        <taxon>Streptomycetaceae</taxon>
        <taxon>Streptomyces</taxon>
    </lineage>
</organism>
<proteinExistence type="predicted"/>
<feature type="signal peptide" evidence="2">
    <location>
        <begin position="1"/>
        <end position="26"/>
    </location>
</feature>
<evidence type="ECO:0008006" key="5">
    <source>
        <dbReference type="Google" id="ProtNLM"/>
    </source>
</evidence>
<dbReference type="Proteomes" id="UP001551210">
    <property type="component" value="Unassembled WGS sequence"/>
</dbReference>
<evidence type="ECO:0000313" key="3">
    <source>
        <dbReference type="EMBL" id="MEU7292483.1"/>
    </source>
</evidence>
<name>A0ABV3CQI9_STREX</name>
<keyword evidence="4" id="KW-1185">Reference proteome</keyword>
<keyword evidence="2" id="KW-0732">Signal</keyword>
<gene>
    <name evidence="3" type="ORF">AB0A76_04645</name>
</gene>